<protein>
    <submittedName>
        <fullName evidence="1">Uncharacterized protein</fullName>
    </submittedName>
</protein>
<name>A0A6C0JKM3_9ZZZZ</name>
<dbReference type="EMBL" id="MN740417">
    <property type="protein sequence ID" value="QHU05591.1"/>
    <property type="molecule type" value="Genomic_DNA"/>
</dbReference>
<dbReference type="AlphaFoldDB" id="A0A6C0JKM3"/>
<proteinExistence type="predicted"/>
<organism evidence="1">
    <name type="scientific">viral metagenome</name>
    <dbReference type="NCBI Taxonomy" id="1070528"/>
    <lineage>
        <taxon>unclassified sequences</taxon>
        <taxon>metagenomes</taxon>
        <taxon>organismal metagenomes</taxon>
    </lineage>
</organism>
<sequence length="137" mass="16218">MASIAMTTLSSSSTKRNTISRDTAQAIYSAIYSITFMNFNDKRSFDHEKNKSDCVEYLEKHHHIDEFINIPIKKVVNTYYENVFGPDNSFVEDHLHQTYGKGMWKRERVVTHNETFRFIVDSIERETKNLYQRPLKM</sequence>
<accession>A0A6C0JKM3</accession>
<evidence type="ECO:0000313" key="1">
    <source>
        <dbReference type="EMBL" id="QHU05591.1"/>
    </source>
</evidence>
<reference evidence="1" key="1">
    <citation type="journal article" date="2020" name="Nature">
        <title>Giant virus diversity and host interactions through global metagenomics.</title>
        <authorList>
            <person name="Schulz F."/>
            <person name="Roux S."/>
            <person name="Paez-Espino D."/>
            <person name="Jungbluth S."/>
            <person name="Walsh D.A."/>
            <person name="Denef V.J."/>
            <person name="McMahon K.D."/>
            <person name="Konstantinidis K.T."/>
            <person name="Eloe-Fadrosh E.A."/>
            <person name="Kyrpides N.C."/>
            <person name="Woyke T."/>
        </authorList>
    </citation>
    <scope>NUCLEOTIDE SEQUENCE</scope>
    <source>
        <strain evidence="1">GVMAG-M-3300027736-24</strain>
    </source>
</reference>